<feature type="region of interest" description="Disordered" evidence="1">
    <location>
        <begin position="80"/>
        <end position="107"/>
    </location>
</feature>
<dbReference type="AlphaFoldDB" id="A0A090X9X5"/>
<sequence length="107" mass="11347">TPPSDEAATSSQCAKESTDAVKEADETSPPPPTFRSQSDEELAKATSDDLQHHPLQEGDKETGQVDMIDVSVQLGKRTLEQVSPTAPVHDRHGGTQLGTGKARKKAG</sequence>
<proteinExistence type="evidence at transcript level"/>
<feature type="compositionally biased region" description="Basic and acidic residues" evidence="1">
    <location>
        <begin position="16"/>
        <end position="25"/>
    </location>
</feature>
<feature type="compositionally biased region" description="Basic and acidic residues" evidence="1">
    <location>
        <begin position="37"/>
        <end position="63"/>
    </location>
</feature>
<evidence type="ECO:0000313" key="2">
    <source>
        <dbReference type="EMBL" id="JAC93621.1"/>
    </source>
</evidence>
<evidence type="ECO:0000256" key="1">
    <source>
        <dbReference type="SAM" id="MobiDB-lite"/>
    </source>
</evidence>
<feature type="non-terminal residue" evidence="2">
    <location>
        <position position="107"/>
    </location>
</feature>
<accession>A0A090X9X5</accession>
<feature type="non-terminal residue" evidence="2">
    <location>
        <position position="1"/>
    </location>
</feature>
<reference evidence="2" key="1">
    <citation type="journal article" date="2015" name="PLoS Negl. Trop. Dis.">
        <title>Deep Sequencing Analysis of the Ixodes ricinus Haemocytome.</title>
        <authorList>
            <person name="Kotsyfakis M."/>
            <person name="Kopacek P."/>
            <person name="Franta Z."/>
            <person name="Pedra J.H."/>
            <person name="Ribeiro J.M."/>
        </authorList>
    </citation>
    <scope>NUCLEOTIDE SEQUENCE</scope>
</reference>
<organism evidence="2">
    <name type="scientific">Ixodes ricinus</name>
    <name type="common">Common tick</name>
    <name type="synonym">Acarus ricinus</name>
    <dbReference type="NCBI Taxonomy" id="34613"/>
    <lineage>
        <taxon>Eukaryota</taxon>
        <taxon>Metazoa</taxon>
        <taxon>Ecdysozoa</taxon>
        <taxon>Arthropoda</taxon>
        <taxon>Chelicerata</taxon>
        <taxon>Arachnida</taxon>
        <taxon>Acari</taxon>
        <taxon>Parasitiformes</taxon>
        <taxon>Ixodida</taxon>
        <taxon>Ixodoidea</taxon>
        <taxon>Ixodidae</taxon>
        <taxon>Ixodinae</taxon>
        <taxon>Ixodes</taxon>
    </lineage>
</organism>
<feature type="region of interest" description="Disordered" evidence="1">
    <location>
        <begin position="1"/>
        <end position="65"/>
    </location>
</feature>
<name>A0A090X9X5_IXORI</name>
<dbReference type="EMBL" id="GBIH01001089">
    <property type="protein sequence ID" value="JAC93621.1"/>
    <property type="molecule type" value="mRNA"/>
</dbReference>
<protein>
    <submittedName>
        <fullName evidence="2">Uncharacterized protein</fullName>
    </submittedName>
</protein>